<reference evidence="1 2" key="1">
    <citation type="submission" date="2018-12" db="EMBL/GenBank/DDBJ databases">
        <authorList>
            <person name="Li K."/>
        </authorList>
    </citation>
    <scope>NUCLEOTIDE SEQUENCE [LARGE SCALE GENOMIC DNA]</scope>
    <source>
        <strain evidence="2">CR22</strain>
    </source>
</reference>
<dbReference type="KEGG" id="saqu:EJC51_19655"/>
<evidence type="ECO:0000313" key="2">
    <source>
        <dbReference type="Proteomes" id="UP000280197"/>
    </source>
</evidence>
<evidence type="ECO:0000313" key="1">
    <source>
        <dbReference type="EMBL" id="AZP18110.1"/>
    </source>
</evidence>
<keyword evidence="2" id="KW-1185">Reference proteome</keyword>
<dbReference type="AlphaFoldDB" id="A0A3Q9C0H6"/>
<gene>
    <name evidence="1" type="ORF">EJC51_19655</name>
</gene>
<dbReference type="Proteomes" id="UP000280197">
    <property type="component" value="Chromosome"/>
</dbReference>
<proteinExistence type="predicted"/>
<dbReference type="EMBL" id="CP034463">
    <property type="protein sequence ID" value="AZP18110.1"/>
    <property type="molecule type" value="Genomic_DNA"/>
</dbReference>
<accession>A0A3Q9C0H6</accession>
<sequence length="330" mass="36502">MKVFPYPRLRGGVSLRVDAARVKAPEQPREQLDSRARSVVERVVALGMAETEDWETATLVVSATVPSKATEPGGPWSEVVVVAVLTDRTTNTRVTSRLAPEAEGGREWRGELRMLRSDIYDRAVLTVQVIATVEGVPGRIIGEVAEDWIVDVRSDTPTREQSFDIREVGFAKGPRWLQNFTDAPWIVNASGSLPTVHINTDFEGMTEVLGAGGRGPEGLVNDMLVSQMAADVWIAVFHSAIGDLEIEDDGTPLFPYGWQGEVLREMLPDVVPDRTLEDALREVHRRRVGATGWTELQPRIQYAAMRRAEVPRALSETVRGLDKLNREDAA</sequence>
<name>A0A3Q9C0H6_9ACTN</name>
<protein>
    <submittedName>
        <fullName evidence="1">Uncharacterized protein</fullName>
    </submittedName>
</protein>
<organism evidence="1 2">
    <name type="scientific">Streptomyces aquilus</name>
    <dbReference type="NCBI Taxonomy" id="2548456"/>
    <lineage>
        <taxon>Bacteria</taxon>
        <taxon>Bacillati</taxon>
        <taxon>Actinomycetota</taxon>
        <taxon>Actinomycetes</taxon>
        <taxon>Kitasatosporales</taxon>
        <taxon>Streptomycetaceae</taxon>
        <taxon>Streptomyces</taxon>
    </lineage>
</organism>
<dbReference type="RefSeq" id="WP_126272291.1">
    <property type="nucleotide sequence ID" value="NZ_CP034463.1"/>
</dbReference>